<dbReference type="SUPFAM" id="SSF51679">
    <property type="entry name" value="Bacterial luciferase-like"/>
    <property type="match status" value="1"/>
</dbReference>
<gene>
    <name evidence="4" type="ORF">DSM104329_01197</name>
</gene>
<evidence type="ECO:0000256" key="1">
    <source>
        <dbReference type="ARBA" id="ARBA00023002"/>
    </source>
</evidence>
<organism evidence="4 5">
    <name type="scientific">Capillimicrobium parvum</name>
    <dbReference type="NCBI Taxonomy" id="2884022"/>
    <lineage>
        <taxon>Bacteria</taxon>
        <taxon>Bacillati</taxon>
        <taxon>Actinomycetota</taxon>
        <taxon>Thermoleophilia</taxon>
        <taxon>Solirubrobacterales</taxon>
        <taxon>Capillimicrobiaceae</taxon>
        <taxon>Capillimicrobium</taxon>
    </lineage>
</organism>
<dbReference type="Pfam" id="PF00296">
    <property type="entry name" value="Bac_luciferase"/>
    <property type="match status" value="1"/>
</dbReference>
<name>A0A9E7BZ09_9ACTN</name>
<dbReference type="GO" id="GO:0016705">
    <property type="term" value="F:oxidoreductase activity, acting on paired donors, with incorporation or reduction of molecular oxygen"/>
    <property type="evidence" value="ECO:0007669"/>
    <property type="project" value="InterPro"/>
</dbReference>
<dbReference type="InterPro" id="IPR036661">
    <property type="entry name" value="Luciferase-like_sf"/>
</dbReference>
<evidence type="ECO:0000313" key="4">
    <source>
        <dbReference type="EMBL" id="UGS34815.1"/>
    </source>
</evidence>
<dbReference type="Proteomes" id="UP001162834">
    <property type="component" value="Chromosome"/>
</dbReference>
<keyword evidence="5" id="KW-1185">Reference proteome</keyword>
<dbReference type="Gene3D" id="3.20.20.30">
    <property type="entry name" value="Luciferase-like domain"/>
    <property type="match status" value="1"/>
</dbReference>
<proteinExistence type="predicted"/>
<evidence type="ECO:0000313" key="5">
    <source>
        <dbReference type="Proteomes" id="UP001162834"/>
    </source>
</evidence>
<accession>A0A9E7BZ09</accession>
<dbReference type="PANTHER" id="PTHR30137">
    <property type="entry name" value="LUCIFERASE-LIKE MONOOXYGENASE"/>
    <property type="match status" value="1"/>
</dbReference>
<keyword evidence="1" id="KW-0560">Oxidoreductase</keyword>
<dbReference type="PANTHER" id="PTHR30137:SF8">
    <property type="entry name" value="BLR5498 PROTEIN"/>
    <property type="match status" value="1"/>
</dbReference>
<feature type="domain" description="Luciferase-like" evidence="3">
    <location>
        <begin position="33"/>
        <end position="369"/>
    </location>
</feature>
<dbReference type="GO" id="GO:0004497">
    <property type="term" value="F:monooxygenase activity"/>
    <property type="evidence" value="ECO:0007669"/>
    <property type="project" value="UniProtKB-KW"/>
</dbReference>
<dbReference type="InterPro" id="IPR011251">
    <property type="entry name" value="Luciferase-like_dom"/>
</dbReference>
<protein>
    <recommendedName>
        <fullName evidence="3">Luciferase-like domain-containing protein</fullName>
    </recommendedName>
</protein>
<dbReference type="AlphaFoldDB" id="A0A9E7BZ09"/>
<evidence type="ECO:0000256" key="2">
    <source>
        <dbReference type="ARBA" id="ARBA00023033"/>
    </source>
</evidence>
<reference evidence="4" key="1">
    <citation type="journal article" date="2022" name="Int. J. Syst. Evol. Microbiol.">
        <title>Pseudomonas aegrilactucae sp. nov. and Pseudomonas morbosilactucae sp. nov., pathogens causing bacterial rot of lettuce in Japan.</title>
        <authorList>
            <person name="Sawada H."/>
            <person name="Fujikawa T."/>
            <person name="Satou M."/>
        </authorList>
    </citation>
    <scope>NUCLEOTIDE SEQUENCE</scope>
    <source>
        <strain evidence="4">0166_1</strain>
    </source>
</reference>
<keyword evidence="2" id="KW-0503">Monooxygenase</keyword>
<dbReference type="InterPro" id="IPR050766">
    <property type="entry name" value="Bact_Lucif_Oxidored"/>
</dbReference>
<evidence type="ECO:0000259" key="3">
    <source>
        <dbReference type="Pfam" id="PF00296"/>
    </source>
</evidence>
<dbReference type="EMBL" id="CP087164">
    <property type="protein sequence ID" value="UGS34815.1"/>
    <property type="molecule type" value="Genomic_DNA"/>
</dbReference>
<sequence>MKVTLFAMPTVPATNEEREALRPIGRSTERYQVMLDELRTIVRACDDLGYTAFATTEHHFHTEGGEANPNPLLMFAHLAALTKNLMFIPTSIVLTAADPIRTAEDVALFDQMYPGRVGICFARGYQKRWLQVLSQRGNVTSWASEESDRQNRAIFNEHLEVLLKAWTSDAFDYEGEHYQVPYPREGITGWAAPDWTRRFGADGEIDDEGVIRKIGAIPRPFQDPHPQVFLPYNGSPATLENAARRGFVPIITEGRADPFAEACRTYRDVAAESGREFGIGENVGAVRCIALGDTYDEAFEIAVRTAGYEWHNYFELFGGATEAFRIPSDPPGMIRFEDEAECTQRMIDVGHALVGTPDDVREQLGALHRCHGDGELDWLVWTFFAQGTMPREAQMRQLELFATKVWPDFR</sequence>
<dbReference type="RefSeq" id="WP_259314481.1">
    <property type="nucleotide sequence ID" value="NZ_CP087164.1"/>
</dbReference>
<dbReference type="GO" id="GO:0005829">
    <property type="term" value="C:cytosol"/>
    <property type="evidence" value="ECO:0007669"/>
    <property type="project" value="TreeGrafter"/>
</dbReference>
<dbReference type="KEGG" id="sbae:DSM104329_01197"/>